<reference evidence="1 2" key="1">
    <citation type="submission" date="2024-01" db="EMBL/GenBank/DDBJ databases">
        <authorList>
            <person name="Waweru B."/>
        </authorList>
    </citation>
    <scope>NUCLEOTIDE SEQUENCE [LARGE SCALE GENOMIC DNA]</scope>
</reference>
<comment type="caution">
    <text evidence="1">The sequence shown here is derived from an EMBL/GenBank/DDBJ whole genome shotgun (WGS) entry which is preliminary data.</text>
</comment>
<evidence type="ECO:0000313" key="2">
    <source>
        <dbReference type="Proteomes" id="UP001314170"/>
    </source>
</evidence>
<keyword evidence="2" id="KW-1185">Reference proteome</keyword>
<organism evidence="1 2">
    <name type="scientific">Dovyalis caffra</name>
    <dbReference type="NCBI Taxonomy" id="77055"/>
    <lineage>
        <taxon>Eukaryota</taxon>
        <taxon>Viridiplantae</taxon>
        <taxon>Streptophyta</taxon>
        <taxon>Embryophyta</taxon>
        <taxon>Tracheophyta</taxon>
        <taxon>Spermatophyta</taxon>
        <taxon>Magnoliopsida</taxon>
        <taxon>eudicotyledons</taxon>
        <taxon>Gunneridae</taxon>
        <taxon>Pentapetalae</taxon>
        <taxon>rosids</taxon>
        <taxon>fabids</taxon>
        <taxon>Malpighiales</taxon>
        <taxon>Salicaceae</taxon>
        <taxon>Flacourtieae</taxon>
        <taxon>Dovyalis</taxon>
    </lineage>
</organism>
<gene>
    <name evidence="1" type="ORF">DCAF_LOCUS8418</name>
</gene>
<dbReference type="AlphaFoldDB" id="A0AAV1R9L3"/>
<accession>A0AAV1R9L3</accession>
<protein>
    <submittedName>
        <fullName evidence="1">Uncharacterized protein</fullName>
    </submittedName>
</protein>
<sequence>MAAALCSPLLEKIKEEISVVMHEAHNTKLKPLRSLYLRMMTSKVVIYLTVRNVPALGCNYDLFLPLMEMLRKSEMTLFNWTKVTQTKGIDGSDALGYDHDN</sequence>
<name>A0AAV1R9L3_9ROSI</name>
<dbReference type="EMBL" id="CAWUPB010000913">
    <property type="protein sequence ID" value="CAK7331342.1"/>
    <property type="molecule type" value="Genomic_DNA"/>
</dbReference>
<dbReference type="Proteomes" id="UP001314170">
    <property type="component" value="Unassembled WGS sequence"/>
</dbReference>
<proteinExistence type="predicted"/>
<evidence type="ECO:0000313" key="1">
    <source>
        <dbReference type="EMBL" id="CAK7331342.1"/>
    </source>
</evidence>